<feature type="region of interest" description="Disordered" evidence="1">
    <location>
        <begin position="53"/>
        <end position="116"/>
    </location>
</feature>
<sequence>MPAAPKPKEESSSEEEDFRMKKPEPKVVEAALGVSSVLGKRMDKIKSKIKQEIEERKQREIDALLERGPQKKNKKKKSRKRKKVAEVEEDDKAEEDREEEKKKEEAPKPANNEALRDKFKAIYEKMRRADEDAASLTRLPGVNEGGEEQVGLIIRKKRPKKADSERSVRKVAVAPRRSTIGPAIVPPSDGGNEDNAQWQDTTWVPPSGQNGDGRTHLNAKFGY</sequence>
<organism evidence="2">
    <name type="scientific">Lotharella oceanica</name>
    <dbReference type="NCBI Taxonomy" id="641309"/>
    <lineage>
        <taxon>Eukaryota</taxon>
        <taxon>Sar</taxon>
        <taxon>Rhizaria</taxon>
        <taxon>Cercozoa</taxon>
        <taxon>Chlorarachniophyceae</taxon>
        <taxon>Lotharella</taxon>
    </lineage>
</organism>
<dbReference type="AlphaFoldDB" id="A0A7S2XF17"/>
<feature type="region of interest" description="Disordered" evidence="1">
    <location>
        <begin position="1"/>
        <end position="26"/>
    </location>
</feature>
<feature type="region of interest" description="Disordered" evidence="1">
    <location>
        <begin position="150"/>
        <end position="223"/>
    </location>
</feature>
<protein>
    <submittedName>
        <fullName evidence="2">Uncharacterized protein</fullName>
    </submittedName>
</protein>
<feature type="compositionally biased region" description="Basic and acidic residues" evidence="1">
    <location>
        <begin position="53"/>
        <end position="69"/>
    </location>
</feature>
<feature type="compositionally biased region" description="Polar residues" evidence="1">
    <location>
        <begin position="194"/>
        <end position="209"/>
    </location>
</feature>
<name>A0A7S2XF17_9EUKA</name>
<proteinExistence type="predicted"/>
<evidence type="ECO:0000313" key="2">
    <source>
        <dbReference type="EMBL" id="CAD9769567.1"/>
    </source>
</evidence>
<feature type="compositionally biased region" description="Basic residues" evidence="1">
    <location>
        <begin position="70"/>
        <end position="83"/>
    </location>
</feature>
<dbReference type="EMBL" id="HBHP01021772">
    <property type="protein sequence ID" value="CAD9769567.1"/>
    <property type="molecule type" value="Transcribed_RNA"/>
</dbReference>
<gene>
    <name evidence="2" type="ORF">LSP00402_LOCUS13550</name>
</gene>
<feature type="compositionally biased region" description="Acidic residues" evidence="1">
    <location>
        <begin position="87"/>
        <end position="98"/>
    </location>
</feature>
<feature type="compositionally biased region" description="Basic and acidic residues" evidence="1">
    <location>
        <begin position="1"/>
        <end position="11"/>
    </location>
</feature>
<accession>A0A7S2XF17</accession>
<reference evidence="2" key="1">
    <citation type="submission" date="2021-01" db="EMBL/GenBank/DDBJ databases">
        <authorList>
            <person name="Corre E."/>
            <person name="Pelletier E."/>
            <person name="Niang G."/>
            <person name="Scheremetjew M."/>
            <person name="Finn R."/>
            <person name="Kale V."/>
            <person name="Holt S."/>
            <person name="Cochrane G."/>
            <person name="Meng A."/>
            <person name="Brown T."/>
            <person name="Cohen L."/>
        </authorList>
    </citation>
    <scope>NUCLEOTIDE SEQUENCE</scope>
    <source>
        <strain evidence="2">CCMP622</strain>
    </source>
</reference>
<evidence type="ECO:0000256" key="1">
    <source>
        <dbReference type="SAM" id="MobiDB-lite"/>
    </source>
</evidence>